<dbReference type="InterPro" id="IPR007076">
    <property type="entry name" value="TfoX_N"/>
</dbReference>
<gene>
    <name evidence="2" type="ORF">HZT40_21990</name>
</gene>
<evidence type="ECO:0000259" key="1">
    <source>
        <dbReference type="Pfam" id="PF04993"/>
    </source>
</evidence>
<dbReference type="Pfam" id="PF04993">
    <property type="entry name" value="TfoX_N"/>
    <property type="match status" value="1"/>
</dbReference>
<feature type="domain" description="TfoX N-terminal" evidence="1">
    <location>
        <begin position="13"/>
        <end position="45"/>
    </location>
</feature>
<keyword evidence="3" id="KW-1185">Reference proteome</keyword>
<proteinExistence type="predicted"/>
<dbReference type="Gene3D" id="3.30.1460.30">
    <property type="entry name" value="YgaC/TfoX-N like chaperone"/>
    <property type="match status" value="1"/>
</dbReference>
<accession>A0A7L6AXH8</accession>
<dbReference type="SUPFAM" id="SSF159894">
    <property type="entry name" value="YgaC/TfoX-N like"/>
    <property type="match status" value="1"/>
</dbReference>
<evidence type="ECO:0000313" key="2">
    <source>
        <dbReference type="EMBL" id="QLQ33839.1"/>
    </source>
</evidence>
<name>A0A7L6AXH8_9GAMM</name>
<reference evidence="2" key="1">
    <citation type="submission" date="2020-06" db="EMBL/GenBank/DDBJ databases">
        <title>Analysis procedures for assessing recovery of high quality, complete, closed genomes from Nanopore long read metagenome sequencing.</title>
        <authorList>
            <person name="Bessarab I."/>
            <person name="Arumugam K."/>
            <person name="Haryono M."/>
            <person name="Liu X."/>
            <person name="Roy S."/>
            <person name="Zuniga-Montanez R.E."/>
            <person name="Qiu G."/>
            <person name="Drautz-Moses D.I."/>
            <person name="Law Y.Y."/>
            <person name="Wuertz S."/>
            <person name="Lauro F.M."/>
            <person name="Huson D.H."/>
            <person name="Williams R.B."/>
        </authorList>
    </citation>
    <scope>NUCLEOTIDE SEQUENCE [LARGE SCALE GENOMIC DNA]</scope>
    <source>
        <strain evidence="2">SSD2</strain>
    </source>
</reference>
<dbReference type="AlphaFoldDB" id="A0A7L6AXH8"/>
<dbReference type="Proteomes" id="UP000510621">
    <property type="component" value="Chromosome"/>
</dbReference>
<protein>
    <submittedName>
        <fullName evidence="2">TfoX/Sxy family protein</fullName>
    </submittedName>
</protein>
<dbReference type="EMBL" id="CP059265">
    <property type="protein sequence ID" value="QLQ33839.1"/>
    <property type="molecule type" value="Genomic_DNA"/>
</dbReference>
<organism evidence="2 3">
    <name type="scientific">Candidatus Thiothrix singaporensis</name>
    <dbReference type="NCBI Taxonomy" id="2799669"/>
    <lineage>
        <taxon>Bacteria</taxon>
        <taxon>Pseudomonadati</taxon>
        <taxon>Pseudomonadota</taxon>
        <taxon>Gammaproteobacteria</taxon>
        <taxon>Thiotrichales</taxon>
        <taxon>Thiotrichaceae</taxon>
        <taxon>Thiothrix</taxon>
    </lineage>
</organism>
<dbReference type="KEGG" id="this:HZT40_21990"/>
<evidence type="ECO:0000313" key="3">
    <source>
        <dbReference type="Proteomes" id="UP000510621"/>
    </source>
</evidence>
<sequence>MPKPTEYLTYLLELLAPLGQVTHRSMFGGFGIYRDDVIFAIVISDTHGILLSCSIQISGEEDCWCGE</sequence>